<dbReference type="SUPFAM" id="SSF56112">
    <property type="entry name" value="Protein kinase-like (PK-like)"/>
    <property type="match status" value="1"/>
</dbReference>
<dbReference type="Gene3D" id="3.20.200.10">
    <property type="entry name" value="MHCK/EF2 kinase"/>
    <property type="match status" value="1"/>
</dbReference>
<dbReference type="Pfam" id="PF02816">
    <property type="entry name" value="Alpha_kinase"/>
    <property type="match status" value="1"/>
</dbReference>
<keyword evidence="4 8" id="KW-0418">Kinase</keyword>
<evidence type="ECO:0000256" key="4">
    <source>
        <dbReference type="ARBA" id="ARBA00022777"/>
    </source>
</evidence>
<dbReference type="VEuPathDB" id="TriTrypDB:BSAL_84050"/>
<dbReference type="Gene3D" id="3.30.200.20">
    <property type="entry name" value="Phosphorylase Kinase, domain 1"/>
    <property type="match status" value="2"/>
</dbReference>
<sequence length="429" mass="47670">MRQQQPPQRAAVYAAAESVTVPATRYIYDLKKQAWVDVPINVCIPNPTKGFEAGGMRICFEVLEVDEHGHRSEMVAKFFRKNIDRVVEVDYFNEGAAQCMSEEFAQNFNLHLKRVDEGRLAAVGGKCHISFLMCQVVRIRTVDLPPRLQANPALYGPNSFFTFRTTDKNEVMFVMEYKLKGTFTKYNNNFGEIYENSDAKKPISPEEERKRARVFQYSEAFSHFSLVESGGSMLVCDLQGVHDFFTDPQIHTEDGKGLGMGNMGQEGIDKWTSKHQCNTVCRAISLLDLWGRPNPDAPQPAQPAAAVPSPQSQAYQYPQQQQGGGGALPGIVVAQIPNAPILFQDSTTTERRSHYDAFRLQPALFQPPPAPGTPAGTPHDLLQNMSNYPQNQQGLASSGSGGAASPKSVRDMNEDEQIEYAIQQSMIGR</sequence>
<evidence type="ECO:0000256" key="2">
    <source>
        <dbReference type="ARBA" id="ARBA00022679"/>
    </source>
</evidence>
<keyword evidence="2" id="KW-0808">Transferase</keyword>
<name>A0A0S4J072_BODSA</name>
<evidence type="ECO:0000259" key="7">
    <source>
        <dbReference type="PROSITE" id="PS51158"/>
    </source>
</evidence>
<keyword evidence="5" id="KW-0067">ATP-binding</keyword>
<feature type="compositionally biased region" description="Low complexity" evidence="6">
    <location>
        <begin position="302"/>
        <end position="321"/>
    </location>
</feature>
<dbReference type="AlphaFoldDB" id="A0A0S4J072"/>
<proteinExistence type="predicted"/>
<dbReference type="InterPro" id="IPR011009">
    <property type="entry name" value="Kinase-like_dom_sf"/>
</dbReference>
<dbReference type="EMBL" id="CYKH01000957">
    <property type="protein sequence ID" value="CUG72745.1"/>
    <property type="molecule type" value="Genomic_DNA"/>
</dbReference>
<evidence type="ECO:0000256" key="1">
    <source>
        <dbReference type="ARBA" id="ARBA00022527"/>
    </source>
</evidence>
<accession>A0A0S4J072</accession>
<feature type="region of interest" description="Disordered" evidence="6">
    <location>
        <begin position="292"/>
        <end position="329"/>
    </location>
</feature>
<dbReference type="InterPro" id="IPR051852">
    <property type="entry name" value="Alpha-type_PK"/>
</dbReference>
<gene>
    <name evidence="8" type="ORF">BSAL_84050</name>
</gene>
<dbReference type="GO" id="GO:0005524">
    <property type="term" value="F:ATP binding"/>
    <property type="evidence" value="ECO:0007669"/>
    <property type="project" value="UniProtKB-KW"/>
</dbReference>
<dbReference type="CDD" id="cd04515">
    <property type="entry name" value="Alpha_kinase"/>
    <property type="match status" value="1"/>
</dbReference>
<dbReference type="GO" id="GO:0031037">
    <property type="term" value="P:myosin II filament disassembly"/>
    <property type="evidence" value="ECO:0007669"/>
    <property type="project" value="TreeGrafter"/>
</dbReference>
<evidence type="ECO:0000313" key="8">
    <source>
        <dbReference type="EMBL" id="CUG72745.1"/>
    </source>
</evidence>
<keyword evidence="9" id="KW-1185">Reference proteome</keyword>
<dbReference type="PROSITE" id="PS51158">
    <property type="entry name" value="ALPHA_KINASE"/>
    <property type="match status" value="1"/>
</dbReference>
<keyword evidence="1" id="KW-0723">Serine/threonine-protein kinase</keyword>
<evidence type="ECO:0000256" key="6">
    <source>
        <dbReference type="SAM" id="MobiDB-lite"/>
    </source>
</evidence>
<protein>
    <submittedName>
        <fullName evidence="8">Myosin heavy chain kinase A-like protein, putative</fullName>
    </submittedName>
</protein>
<feature type="region of interest" description="Disordered" evidence="6">
    <location>
        <begin position="363"/>
        <end position="415"/>
    </location>
</feature>
<feature type="domain" description="Alpha-type protein kinase" evidence="7">
    <location>
        <begin position="27"/>
        <end position="289"/>
    </location>
</feature>
<evidence type="ECO:0000256" key="5">
    <source>
        <dbReference type="ARBA" id="ARBA00022840"/>
    </source>
</evidence>
<keyword evidence="3" id="KW-0547">Nucleotide-binding</keyword>
<dbReference type="GO" id="GO:1903013">
    <property type="term" value="P:response to differentiation-inducing factor 1"/>
    <property type="evidence" value="ECO:0007669"/>
    <property type="project" value="TreeGrafter"/>
</dbReference>
<evidence type="ECO:0000313" key="9">
    <source>
        <dbReference type="Proteomes" id="UP000051952"/>
    </source>
</evidence>
<dbReference type="SMART" id="SM00811">
    <property type="entry name" value="Alpha_kinase"/>
    <property type="match status" value="1"/>
</dbReference>
<dbReference type="PANTHER" id="PTHR45992">
    <property type="entry name" value="EUKARYOTIC ELONGATION FACTOR 2 KINASE-RELATED"/>
    <property type="match status" value="1"/>
</dbReference>
<dbReference type="InterPro" id="IPR004166">
    <property type="entry name" value="a-kinase_dom"/>
</dbReference>
<dbReference type="OrthoDB" id="301415at2759"/>
<dbReference type="PANTHER" id="PTHR45992:SF2">
    <property type="entry name" value="EUKARYOTIC ELONGATION FACTOR 2 KINASE"/>
    <property type="match status" value="1"/>
</dbReference>
<reference evidence="9" key="1">
    <citation type="submission" date="2015-09" db="EMBL/GenBank/DDBJ databases">
        <authorList>
            <consortium name="Pathogen Informatics"/>
        </authorList>
    </citation>
    <scope>NUCLEOTIDE SEQUENCE [LARGE SCALE GENOMIC DNA]</scope>
    <source>
        <strain evidence="9">Lake Konstanz</strain>
    </source>
</reference>
<evidence type="ECO:0000256" key="3">
    <source>
        <dbReference type="ARBA" id="ARBA00022741"/>
    </source>
</evidence>
<feature type="compositionally biased region" description="Polar residues" evidence="6">
    <location>
        <begin position="383"/>
        <end position="395"/>
    </location>
</feature>
<dbReference type="Proteomes" id="UP000051952">
    <property type="component" value="Unassembled WGS sequence"/>
</dbReference>
<dbReference type="GO" id="GO:0004674">
    <property type="term" value="F:protein serine/threonine kinase activity"/>
    <property type="evidence" value="ECO:0007669"/>
    <property type="project" value="UniProtKB-KW"/>
</dbReference>
<organism evidence="8 9">
    <name type="scientific">Bodo saltans</name>
    <name type="common">Flagellated protozoan</name>
    <dbReference type="NCBI Taxonomy" id="75058"/>
    <lineage>
        <taxon>Eukaryota</taxon>
        <taxon>Discoba</taxon>
        <taxon>Euglenozoa</taxon>
        <taxon>Kinetoplastea</taxon>
        <taxon>Metakinetoplastina</taxon>
        <taxon>Eubodonida</taxon>
        <taxon>Bodonidae</taxon>
        <taxon>Bodo</taxon>
    </lineage>
</organism>